<gene>
    <name evidence="1" type="ORF">BPAE_0048g00520</name>
</gene>
<accession>A0A4Z1FUV5</accession>
<evidence type="ECO:0000313" key="2">
    <source>
        <dbReference type="Proteomes" id="UP000297910"/>
    </source>
</evidence>
<dbReference type="EMBL" id="PQXI01000048">
    <property type="protein sequence ID" value="TGO27080.1"/>
    <property type="molecule type" value="Genomic_DNA"/>
</dbReference>
<proteinExistence type="predicted"/>
<evidence type="ECO:0000313" key="1">
    <source>
        <dbReference type="EMBL" id="TGO27080.1"/>
    </source>
</evidence>
<dbReference type="Proteomes" id="UP000297910">
    <property type="component" value="Unassembled WGS sequence"/>
</dbReference>
<keyword evidence="2" id="KW-1185">Reference proteome</keyword>
<reference evidence="1 2" key="1">
    <citation type="submission" date="2017-12" db="EMBL/GenBank/DDBJ databases">
        <title>Comparative genomics of Botrytis spp.</title>
        <authorList>
            <person name="Valero-Jimenez C.A."/>
            <person name="Tapia P."/>
            <person name="Veloso J."/>
            <person name="Silva-Moreno E."/>
            <person name="Staats M."/>
            <person name="Valdes J.H."/>
            <person name="Van Kan J.A.L."/>
        </authorList>
    </citation>
    <scope>NUCLEOTIDE SEQUENCE [LARGE SCALE GENOMIC DNA]</scope>
    <source>
        <strain evidence="1 2">Bp0003</strain>
    </source>
</reference>
<organism evidence="1 2">
    <name type="scientific">Botrytis paeoniae</name>
    <dbReference type="NCBI Taxonomy" id="278948"/>
    <lineage>
        <taxon>Eukaryota</taxon>
        <taxon>Fungi</taxon>
        <taxon>Dikarya</taxon>
        <taxon>Ascomycota</taxon>
        <taxon>Pezizomycotina</taxon>
        <taxon>Leotiomycetes</taxon>
        <taxon>Helotiales</taxon>
        <taxon>Sclerotiniaceae</taxon>
        <taxon>Botrytis</taxon>
    </lineage>
</organism>
<comment type="caution">
    <text evidence="1">The sequence shown here is derived from an EMBL/GenBank/DDBJ whole genome shotgun (WGS) entry which is preliminary data.</text>
</comment>
<name>A0A4Z1FUV5_9HELO</name>
<dbReference type="AlphaFoldDB" id="A0A4Z1FUV5"/>
<sequence length="123" mass="13513">MQAQNETLHIASFPSRTYAVNSGAPFIFASVGKVRFIDSSGMDVSVTPLSISIETVPLVYQSFNTTEMAATEPYDADAQQSWDVLEEIQTGFPSYIPEVHGDLVPREKFPIRELLALVGNSTE</sequence>
<protein>
    <submittedName>
        <fullName evidence="1">Uncharacterized protein</fullName>
    </submittedName>
</protein>